<keyword evidence="6" id="KW-1133">Transmembrane helix</keyword>
<keyword evidence="3 5" id="KW-0597">Phosphoprotein</keyword>
<dbReference type="Pfam" id="PF02518">
    <property type="entry name" value="HATPase_c"/>
    <property type="match status" value="1"/>
</dbReference>
<feature type="transmembrane region" description="Helical" evidence="6">
    <location>
        <begin position="33"/>
        <end position="50"/>
    </location>
</feature>
<evidence type="ECO:0000256" key="4">
    <source>
        <dbReference type="ARBA" id="ARBA00023012"/>
    </source>
</evidence>
<dbReference type="PROSITE" id="PS50110">
    <property type="entry name" value="RESPONSE_REGULATORY"/>
    <property type="match status" value="2"/>
</dbReference>
<evidence type="ECO:0000259" key="8">
    <source>
        <dbReference type="PROSITE" id="PS50110"/>
    </source>
</evidence>
<feature type="domain" description="Response regulatory" evidence="8">
    <location>
        <begin position="606"/>
        <end position="725"/>
    </location>
</feature>
<evidence type="ECO:0000256" key="2">
    <source>
        <dbReference type="ARBA" id="ARBA00012438"/>
    </source>
</evidence>
<proteinExistence type="predicted"/>
<dbReference type="Proteomes" id="UP001253595">
    <property type="component" value="Unassembled WGS sequence"/>
</dbReference>
<dbReference type="PROSITE" id="PS50109">
    <property type="entry name" value="HIS_KIN"/>
    <property type="match status" value="1"/>
</dbReference>
<dbReference type="InterPro" id="IPR003661">
    <property type="entry name" value="HisK_dim/P_dom"/>
</dbReference>
<dbReference type="Gene3D" id="3.40.50.2300">
    <property type="match status" value="2"/>
</dbReference>
<feature type="modified residue" description="4-aspartylphosphate" evidence="5">
    <location>
        <position position="655"/>
    </location>
</feature>
<comment type="catalytic activity">
    <reaction evidence="1">
        <text>ATP + protein L-histidine = ADP + protein N-phospho-L-histidine.</text>
        <dbReference type="EC" id="2.7.13.3"/>
    </reaction>
</comment>
<evidence type="ECO:0000256" key="1">
    <source>
        <dbReference type="ARBA" id="ARBA00000085"/>
    </source>
</evidence>
<name>A0ABU1UW57_9GAMM</name>
<comment type="caution">
    <text evidence="9">The sequence shown here is derived from an EMBL/GenBank/DDBJ whole genome shotgun (WGS) entry which is preliminary data.</text>
</comment>
<dbReference type="InterPro" id="IPR011006">
    <property type="entry name" value="CheY-like_superfamily"/>
</dbReference>
<organism evidence="9 10">
    <name type="scientific">Cellvibrio fibrivorans</name>
    <dbReference type="NCBI Taxonomy" id="126350"/>
    <lineage>
        <taxon>Bacteria</taxon>
        <taxon>Pseudomonadati</taxon>
        <taxon>Pseudomonadota</taxon>
        <taxon>Gammaproteobacteria</taxon>
        <taxon>Cellvibrionales</taxon>
        <taxon>Cellvibrionaceae</taxon>
        <taxon>Cellvibrio</taxon>
    </lineage>
</organism>
<feature type="transmembrane region" description="Helical" evidence="6">
    <location>
        <begin position="94"/>
        <end position="116"/>
    </location>
</feature>
<evidence type="ECO:0000313" key="9">
    <source>
        <dbReference type="EMBL" id="MDR7089430.1"/>
    </source>
</evidence>
<keyword evidence="6" id="KW-0812">Transmembrane</keyword>
<dbReference type="InterPro" id="IPR003594">
    <property type="entry name" value="HATPase_dom"/>
</dbReference>
<dbReference type="CDD" id="cd00082">
    <property type="entry name" value="HisKA"/>
    <property type="match status" value="1"/>
</dbReference>
<evidence type="ECO:0000256" key="5">
    <source>
        <dbReference type="PROSITE-ProRule" id="PRU00169"/>
    </source>
</evidence>
<dbReference type="SUPFAM" id="SSF55874">
    <property type="entry name" value="ATPase domain of HSP90 chaperone/DNA topoisomerase II/histidine kinase"/>
    <property type="match status" value="1"/>
</dbReference>
<dbReference type="CDD" id="cd17546">
    <property type="entry name" value="REC_hyHK_CKI1_RcsC-like"/>
    <property type="match status" value="1"/>
</dbReference>
<dbReference type="Gene3D" id="3.30.565.10">
    <property type="entry name" value="Histidine kinase-like ATPase, C-terminal domain"/>
    <property type="match status" value="1"/>
</dbReference>
<dbReference type="InterPro" id="IPR001789">
    <property type="entry name" value="Sig_transdc_resp-reg_receiver"/>
</dbReference>
<dbReference type="SUPFAM" id="SSF52172">
    <property type="entry name" value="CheY-like"/>
    <property type="match status" value="2"/>
</dbReference>
<comment type="caution">
    <text evidence="5">Lacks conserved residue(s) required for the propagation of feature annotation.</text>
</comment>
<dbReference type="Gene3D" id="1.10.287.130">
    <property type="match status" value="1"/>
</dbReference>
<keyword evidence="10" id="KW-1185">Reference proteome</keyword>
<protein>
    <recommendedName>
        <fullName evidence="2">histidine kinase</fullName>
        <ecNumber evidence="2">2.7.13.3</ecNumber>
    </recommendedName>
</protein>
<dbReference type="Pfam" id="PF00512">
    <property type="entry name" value="HisKA"/>
    <property type="match status" value="1"/>
</dbReference>
<dbReference type="SMART" id="SM00388">
    <property type="entry name" value="HisKA"/>
    <property type="match status" value="1"/>
</dbReference>
<dbReference type="EC" id="2.7.13.3" evidence="2"/>
<evidence type="ECO:0000313" key="10">
    <source>
        <dbReference type="Proteomes" id="UP001253595"/>
    </source>
</evidence>
<evidence type="ECO:0000259" key="7">
    <source>
        <dbReference type="PROSITE" id="PS50109"/>
    </source>
</evidence>
<dbReference type="InterPro" id="IPR036890">
    <property type="entry name" value="HATPase_C_sf"/>
</dbReference>
<dbReference type="RefSeq" id="WP_310070540.1">
    <property type="nucleotide sequence ID" value="NZ_JAVDVX010000002.1"/>
</dbReference>
<gene>
    <name evidence="9" type="ORF">J2X05_001436</name>
</gene>
<reference evidence="9 10" key="1">
    <citation type="submission" date="2023-07" db="EMBL/GenBank/DDBJ databases">
        <title>Sorghum-associated microbial communities from plants grown in Nebraska, USA.</title>
        <authorList>
            <person name="Schachtman D."/>
        </authorList>
    </citation>
    <scope>NUCLEOTIDE SEQUENCE [LARGE SCALE GENOMIC DNA]</scope>
    <source>
        <strain evidence="9 10">BE190</strain>
    </source>
</reference>
<evidence type="ECO:0000256" key="6">
    <source>
        <dbReference type="SAM" id="Phobius"/>
    </source>
</evidence>
<feature type="domain" description="Histidine kinase" evidence="7">
    <location>
        <begin position="231"/>
        <end position="440"/>
    </location>
</feature>
<keyword evidence="4" id="KW-0902">Two-component regulatory system</keyword>
<feature type="domain" description="Response regulatory" evidence="8">
    <location>
        <begin position="458"/>
        <end position="582"/>
    </location>
</feature>
<sequence length="730" mass="83199">MFHFFVPVTKVQKDRAIMRETDARVAKYSRRGLILNFIVFVLCLAFGDFQEKEHNLAIVLVTGLLLVTLVRSYYLFRFDTLYARAPTRWRNQYFFASCLGAAWWSVILVTLTWVQGMRDETLVMWLYSVVFYSSVANVFAPYRHFLSLYLAIGQVPAAITAIMLGTAEGALYGCIMLVFYVMLSHQGKVTSLAYWERLEAHYSLRERAQGLENEKRTSQAQIELKNEFLVNLGQEIRSSISDVMSTLSLIDDSQLSEHHRELLTTANKATGRQIDLVNNVVDFSKITTKTLVLDEVEFDLRRVLEKFVQDFTLDAHQQGIELYYSFDPNMPLRVKGDVARLNQILATLLNHTLKASRIEHVFIEARFHQEQDDLGELQVIISDSEKNVAGENDPEAHESNQKGIGLSICKGLAECMGGSIHLRENKNRGNRIFINVTLQVVSHEDRRFGSEQKLRGKRALLVDLPDSNANALADEINAWGMSTTIVSGQEQTIAKLREQAANNTPFDLVLIFTKLNNMNGLALSREIAAHPDIADVKQIIAMSILQSDSPEMKLHLRSHPQICVIEKPIMRRRLHDVAVQKLLNLNIDDERKLQERDTLGLVVMPRVLLVEDHRVDQMVISAMLKKLGCYVQIAHNGSEAVEIVEKERFDLVLMDYDMKEQESIIATQKIRTYERANNSLRHLPIVAVTAAQSDSDQEVLAAGMDDHISKPIRYDDLESRLQRWLENSRV</sequence>
<evidence type="ECO:0000256" key="3">
    <source>
        <dbReference type="ARBA" id="ARBA00022553"/>
    </source>
</evidence>
<keyword evidence="6" id="KW-0472">Membrane</keyword>
<dbReference type="PANTHER" id="PTHR45339:SF1">
    <property type="entry name" value="HYBRID SIGNAL TRANSDUCTION HISTIDINE KINASE J"/>
    <property type="match status" value="1"/>
</dbReference>
<dbReference type="Pfam" id="PF00072">
    <property type="entry name" value="Response_reg"/>
    <property type="match status" value="1"/>
</dbReference>
<feature type="transmembrane region" description="Helical" evidence="6">
    <location>
        <begin position="56"/>
        <end position="74"/>
    </location>
</feature>
<dbReference type="InterPro" id="IPR036097">
    <property type="entry name" value="HisK_dim/P_sf"/>
</dbReference>
<dbReference type="SMART" id="SM00448">
    <property type="entry name" value="REC"/>
    <property type="match status" value="2"/>
</dbReference>
<accession>A0ABU1UW57</accession>
<dbReference type="SUPFAM" id="SSF47384">
    <property type="entry name" value="Homodimeric domain of signal transducing histidine kinase"/>
    <property type="match status" value="1"/>
</dbReference>
<dbReference type="PANTHER" id="PTHR45339">
    <property type="entry name" value="HYBRID SIGNAL TRANSDUCTION HISTIDINE KINASE J"/>
    <property type="match status" value="1"/>
</dbReference>
<feature type="transmembrane region" description="Helical" evidence="6">
    <location>
        <begin position="122"/>
        <end position="140"/>
    </location>
</feature>
<dbReference type="EMBL" id="JAVDVX010000002">
    <property type="protein sequence ID" value="MDR7089430.1"/>
    <property type="molecule type" value="Genomic_DNA"/>
</dbReference>
<dbReference type="InterPro" id="IPR005467">
    <property type="entry name" value="His_kinase_dom"/>
</dbReference>